<comment type="caution">
    <text evidence="1">The sequence shown here is derived from an EMBL/GenBank/DDBJ whole genome shotgun (WGS) entry which is preliminary data.</text>
</comment>
<evidence type="ECO:0000313" key="1">
    <source>
        <dbReference type="EMBL" id="TGZ56269.1"/>
    </source>
</evidence>
<dbReference type="EMBL" id="QBLH01000362">
    <property type="protein sequence ID" value="TGZ56269.1"/>
    <property type="molecule type" value="Genomic_DNA"/>
</dbReference>
<organism evidence="1 2">
    <name type="scientific">Temnothorax longispinosus</name>
    <dbReference type="NCBI Taxonomy" id="300112"/>
    <lineage>
        <taxon>Eukaryota</taxon>
        <taxon>Metazoa</taxon>
        <taxon>Ecdysozoa</taxon>
        <taxon>Arthropoda</taxon>
        <taxon>Hexapoda</taxon>
        <taxon>Insecta</taxon>
        <taxon>Pterygota</taxon>
        <taxon>Neoptera</taxon>
        <taxon>Endopterygota</taxon>
        <taxon>Hymenoptera</taxon>
        <taxon>Apocrita</taxon>
        <taxon>Aculeata</taxon>
        <taxon>Formicoidea</taxon>
        <taxon>Formicidae</taxon>
        <taxon>Myrmicinae</taxon>
        <taxon>Temnothorax</taxon>
    </lineage>
</organism>
<keyword evidence="2" id="KW-1185">Reference proteome</keyword>
<proteinExistence type="predicted"/>
<protein>
    <submittedName>
        <fullName evidence="1">Uncharacterized protein</fullName>
    </submittedName>
</protein>
<sequence>MNLKYFHVFLGSTLLLFDKLNVLRFHYDCDFVAFKLVLIYYDTIVDDQTEKQIKYAVSHMTRNPYQNNKSPSDIILANRASDIQSMCNLVICNLHKTLLE</sequence>
<gene>
    <name evidence="1" type="ORF">DBV15_08800</name>
</gene>
<dbReference type="AlphaFoldDB" id="A0A4S2L6N8"/>
<reference evidence="1 2" key="1">
    <citation type="journal article" date="2019" name="Philos. Trans. R. Soc. Lond., B, Biol. Sci.">
        <title>Ant behaviour and brain gene expression of defending hosts depend on the ecological success of the intruding social parasite.</title>
        <authorList>
            <person name="Kaur R."/>
            <person name="Stoldt M."/>
            <person name="Jongepier E."/>
            <person name="Feldmeyer B."/>
            <person name="Menzel F."/>
            <person name="Bornberg-Bauer E."/>
            <person name="Foitzik S."/>
        </authorList>
    </citation>
    <scope>NUCLEOTIDE SEQUENCE [LARGE SCALE GENOMIC DNA]</scope>
    <source>
        <tissue evidence="1">Whole body</tissue>
    </source>
</reference>
<name>A0A4S2L6N8_9HYME</name>
<dbReference type="Proteomes" id="UP000310200">
    <property type="component" value="Unassembled WGS sequence"/>
</dbReference>
<evidence type="ECO:0000313" key="2">
    <source>
        <dbReference type="Proteomes" id="UP000310200"/>
    </source>
</evidence>
<accession>A0A4S2L6N8</accession>